<proteinExistence type="predicted"/>
<evidence type="ECO:0000313" key="2">
    <source>
        <dbReference type="Proteomes" id="UP001500620"/>
    </source>
</evidence>
<dbReference type="EMBL" id="BAABAT010000068">
    <property type="protein sequence ID" value="GAA4263414.1"/>
    <property type="molecule type" value="Genomic_DNA"/>
</dbReference>
<keyword evidence="2" id="KW-1185">Reference proteome</keyword>
<dbReference type="Proteomes" id="UP001500620">
    <property type="component" value="Unassembled WGS sequence"/>
</dbReference>
<organism evidence="1 2">
    <name type="scientific">Dactylosporangium darangshiense</name>
    <dbReference type="NCBI Taxonomy" id="579108"/>
    <lineage>
        <taxon>Bacteria</taxon>
        <taxon>Bacillati</taxon>
        <taxon>Actinomycetota</taxon>
        <taxon>Actinomycetes</taxon>
        <taxon>Micromonosporales</taxon>
        <taxon>Micromonosporaceae</taxon>
        <taxon>Dactylosporangium</taxon>
    </lineage>
</organism>
<gene>
    <name evidence="1" type="ORF">GCM10022255_107750</name>
</gene>
<protein>
    <submittedName>
        <fullName evidence="1">Uncharacterized protein</fullName>
    </submittedName>
</protein>
<comment type="caution">
    <text evidence="1">The sequence shown here is derived from an EMBL/GenBank/DDBJ whole genome shotgun (WGS) entry which is preliminary data.</text>
</comment>
<sequence length="80" mass="8238">MIEHAADESGARAGAIVVAARAAGHGGPSHLPMPRGSVPLVPTDNAALSAQAGLHWRGRLVELILPALFSQVASRPRCPE</sequence>
<name>A0ABP8DTY7_9ACTN</name>
<evidence type="ECO:0000313" key="1">
    <source>
        <dbReference type="EMBL" id="GAA4263414.1"/>
    </source>
</evidence>
<reference evidence="2" key="1">
    <citation type="journal article" date="2019" name="Int. J. Syst. Evol. Microbiol.">
        <title>The Global Catalogue of Microorganisms (GCM) 10K type strain sequencing project: providing services to taxonomists for standard genome sequencing and annotation.</title>
        <authorList>
            <consortium name="The Broad Institute Genomics Platform"/>
            <consortium name="The Broad Institute Genome Sequencing Center for Infectious Disease"/>
            <person name="Wu L."/>
            <person name="Ma J."/>
        </authorList>
    </citation>
    <scope>NUCLEOTIDE SEQUENCE [LARGE SCALE GENOMIC DNA]</scope>
    <source>
        <strain evidence="2">JCM 17441</strain>
    </source>
</reference>
<accession>A0ABP8DTY7</accession>
<dbReference type="RefSeq" id="WP_345142702.1">
    <property type="nucleotide sequence ID" value="NZ_BAABAT010000068.1"/>
</dbReference>